<dbReference type="InterPro" id="IPR013792">
    <property type="entry name" value="RNA3'P_cycl/enolpyr_Trfase_a/b"/>
</dbReference>
<dbReference type="InterPro" id="IPR013791">
    <property type="entry name" value="RNA3'-term_phos_cycl_insert"/>
</dbReference>
<feature type="active site" description="Tele-AMP-histidine intermediate" evidence="7">
    <location>
        <position position="293"/>
    </location>
</feature>
<organism evidence="11 12">
    <name type="scientific">Aromia moschata</name>
    <dbReference type="NCBI Taxonomy" id="1265417"/>
    <lineage>
        <taxon>Eukaryota</taxon>
        <taxon>Metazoa</taxon>
        <taxon>Ecdysozoa</taxon>
        <taxon>Arthropoda</taxon>
        <taxon>Hexapoda</taxon>
        <taxon>Insecta</taxon>
        <taxon>Pterygota</taxon>
        <taxon>Neoptera</taxon>
        <taxon>Endopterygota</taxon>
        <taxon>Coleoptera</taxon>
        <taxon>Polyphaga</taxon>
        <taxon>Cucujiformia</taxon>
        <taxon>Chrysomeloidea</taxon>
        <taxon>Cerambycidae</taxon>
        <taxon>Cerambycinae</taxon>
        <taxon>Callichromatini</taxon>
        <taxon>Aromia</taxon>
    </lineage>
</organism>
<feature type="domain" description="RNA 3'-terminal phosphate cyclase insert" evidence="10">
    <location>
        <begin position="183"/>
        <end position="221"/>
    </location>
</feature>
<evidence type="ECO:0000256" key="3">
    <source>
        <dbReference type="ARBA" id="ARBA00021428"/>
    </source>
</evidence>
<dbReference type="Gene3D" id="3.65.10.20">
    <property type="entry name" value="RNA 3'-terminal phosphate cyclase domain"/>
    <property type="match status" value="1"/>
</dbReference>
<dbReference type="Pfam" id="PF01137">
    <property type="entry name" value="RTC"/>
    <property type="match status" value="1"/>
</dbReference>
<dbReference type="PIRSF" id="PIRSF005378">
    <property type="entry name" value="RNA3'_term_phos_cycl_euk"/>
    <property type="match status" value="1"/>
</dbReference>
<keyword evidence="5 8" id="KW-0547">Nucleotide-binding</keyword>
<keyword evidence="8" id="KW-0067">ATP-binding</keyword>
<dbReference type="PANTHER" id="PTHR11096">
    <property type="entry name" value="RNA 3' TERMINAL PHOSPHATE CYCLASE"/>
    <property type="match status" value="1"/>
</dbReference>
<dbReference type="GO" id="GO:0005524">
    <property type="term" value="F:ATP binding"/>
    <property type="evidence" value="ECO:0007669"/>
    <property type="project" value="UniProtKB-KW"/>
</dbReference>
<dbReference type="InterPro" id="IPR037136">
    <property type="entry name" value="RNA3'_phos_cyclase_dom_sf"/>
</dbReference>
<dbReference type="Gene3D" id="3.30.360.20">
    <property type="entry name" value="RNA 3'-terminal phosphate cyclase, insert domain"/>
    <property type="match status" value="1"/>
</dbReference>
<evidence type="ECO:0000256" key="7">
    <source>
        <dbReference type="PIRSR" id="PIRSR005378-1"/>
    </source>
</evidence>
<comment type="caution">
    <text evidence="11">The sequence shown here is derived from an EMBL/GenBank/DDBJ whole genome shotgun (WGS) entry which is preliminary data.</text>
</comment>
<sequence>MSDFVEIDGSHLEGGGQILRIAITLSAIKKIPVRITNIRGGRNKPGLMEQHLKGIELARDMCSATVKGVNFGSTEVEFSPGDLNGGDFTAKVNTAGSISLLMQVAIPIALFSKSTCTMTLHGGTNVEMAPQIDYTTEVFRPILEKFGGTFDFELIKRGYYPKGGGEVKVTVQPIEILKAVEMTNQGTVREVYGWSFVAGTLPVSMARRMAYSATSFLFKLTRNRRIPIAFWARRLWAIGDEAARIPAKRAALELVKVIQDGACVDDHSQDQIVVLMALAQGRSAVKVCDITMHTKTAIFVVEQMTQVKYDIIPSGSNNIIQCAGS</sequence>
<dbReference type="InterPro" id="IPR000228">
    <property type="entry name" value="RNA3'_term_phos_cyc"/>
</dbReference>
<comment type="similarity">
    <text evidence="1">Belongs to the RNA 3'-terminal cyclase family. Type 1 subfamily.</text>
</comment>
<evidence type="ECO:0000256" key="6">
    <source>
        <dbReference type="ARBA" id="ARBA00024481"/>
    </source>
</evidence>
<comment type="catalytic activity">
    <reaction evidence="6">
        <text>a 3'-end 3'-phospho-ribonucleotide-RNA + ATP = a 3'-end 2',3'-cyclophospho-ribonucleotide-RNA + AMP + diphosphate</text>
        <dbReference type="Rhea" id="RHEA:23976"/>
        <dbReference type="Rhea" id="RHEA-COMP:10463"/>
        <dbReference type="Rhea" id="RHEA-COMP:10464"/>
        <dbReference type="ChEBI" id="CHEBI:30616"/>
        <dbReference type="ChEBI" id="CHEBI:33019"/>
        <dbReference type="ChEBI" id="CHEBI:83062"/>
        <dbReference type="ChEBI" id="CHEBI:83064"/>
        <dbReference type="ChEBI" id="CHEBI:456215"/>
        <dbReference type="EC" id="6.5.1.4"/>
    </reaction>
</comment>
<dbReference type="GO" id="GO:0003963">
    <property type="term" value="F:RNA-3'-phosphate cyclase activity"/>
    <property type="evidence" value="ECO:0007669"/>
    <property type="project" value="UniProtKB-EC"/>
</dbReference>
<dbReference type="InterPro" id="IPR017770">
    <property type="entry name" value="RNA3'_term_phos_cyc_type_1"/>
</dbReference>
<keyword evidence="4" id="KW-0436">Ligase</keyword>
<dbReference type="EC" id="6.5.1.4" evidence="2"/>
<feature type="binding site" evidence="8">
    <location>
        <begin position="267"/>
        <end position="271"/>
    </location>
    <ligand>
        <name>ATP</name>
        <dbReference type="ChEBI" id="CHEBI:30616"/>
    </ligand>
</feature>
<evidence type="ECO:0000256" key="4">
    <source>
        <dbReference type="ARBA" id="ARBA00022598"/>
    </source>
</evidence>
<feature type="binding site" evidence="8">
    <location>
        <position position="103"/>
    </location>
    <ligand>
        <name>ATP</name>
        <dbReference type="ChEBI" id="CHEBI:30616"/>
    </ligand>
</feature>
<evidence type="ECO:0000259" key="9">
    <source>
        <dbReference type="Pfam" id="PF01137"/>
    </source>
</evidence>
<evidence type="ECO:0000313" key="11">
    <source>
        <dbReference type="EMBL" id="KAJ8934959.1"/>
    </source>
</evidence>
<evidence type="ECO:0000256" key="1">
    <source>
        <dbReference type="ARBA" id="ARBA00009206"/>
    </source>
</evidence>
<dbReference type="InterPro" id="IPR036553">
    <property type="entry name" value="RPTC_insert"/>
</dbReference>
<reference evidence="11" key="1">
    <citation type="journal article" date="2023" name="Insect Mol. Biol.">
        <title>Genome sequencing provides insights into the evolution of gene families encoding plant cell wall-degrading enzymes in longhorned beetles.</title>
        <authorList>
            <person name="Shin N.R."/>
            <person name="Okamura Y."/>
            <person name="Kirsch R."/>
            <person name="Pauchet Y."/>
        </authorList>
    </citation>
    <scope>NUCLEOTIDE SEQUENCE</scope>
    <source>
        <strain evidence="11">AMC_N1</strain>
    </source>
</reference>
<dbReference type="GO" id="GO:0006396">
    <property type="term" value="P:RNA processing"/>
    <property type="evidence" value="ECO:0007669"/>
    <property type="project" value="InterPro"/>
</dbReference>
<dbReference type="GO" id="GO:0005634">
    <property type="term" value="C:nucleus"/>
    <property type="evidence" value="ECO:0007669"/>
    <property type="project" value="TreeGrafter"/>
</dbReference>
<feature type="domain" description="RNA 3'-terminal phosphate cyclase" evidence="9">
    <location>
        <begin position="12"/>
        <end position="311"/>
    </location>
</feature>
<accession>A0AAV8X8X6</accession>
<dbReference type="EMBL" id="JAPWTK010000957">
    <property type="protein sequence ID" value="KAJ8934959.1"/>
    <property type="molecule type" value="Genomic_DNA"/>
</dbReference>
<dbReference type="PANTHER" id="PTHR11096:SF0">
    <property type="entry name" value="RNA 3'-TERMINAL PHOSPHATE CYCLASE"/>
    <property type="match status" value="1"/>
</dbReference>
<evidence type="ECO:0000256" key="8">
    <source>
        <dbReference type="PIRSR" id="PIRSR005378-2"/>
    </source>
</evidence>
<gene>
    <name evidence="11" type="ORF">NQ318_007198</name>
</gene>
<name>A0AAV8X8X6_9CUCU</name>
<dbReference type="NCBIfam" id="TIGR03399">
    <property type="entry name" value="RNA_3prim_cycl"/>
    <property type="match status" value="1"/>
</dbReference>
<evidence type="ECO:0000256" key="2">
    <source>
        <dbReference type="ARBA" id="ARBA00012725"/>
    </source>
</evidence>
<dbReference type="AlphaFoldDB" id="A0AAV8X8X6"/>
<proteinExistence type="inferred from homology"/>
<keyword evidence="12" id="KW-1185">Reference proteome</keyword>
<dbReference type="PROSITE" id="PS01287">
    <property type="entry name" value="RTC"/>
    <property type="match status" value="1"/>
</dbReference>
<evidence type="ECO:0000259" key="10">
    <source>
        <dbReference type="Pfam" id="PF05189"/>
    </source>
</evidence>
<dbReference type="InterPro" id="IPR020719">
    <property type="entry name" value="RNA3'_term_phos_cycl-like_CS"/>
</dbReference>
<dbReference type="InterPro" id="IPR023797">
    <property type="entry name" value="RNA3'_phos_cyclase_dom"/>
</dbReference>
<evidence type="ECO:0000256" key="5">
    <source>
        <dbReference type="ARBA" id="ARBA00022741"/>
    </source>
</evidence>
<dbReference type="SUPFAM" id="SSF55205">
    <property type="entry name" value="EPT/RTPC-like"/>
    <property type="match status" value="2"/>
</dbReference>
<dbReference type="Proteomes" id="UP001162162">
    <property type="component" value="Unassembled WGS sequence"/>
</dbReference>
<dbReference type="Pfam" id="PF05189">
    <property type="entry name" value="RTC_insert"/>
    <property type="match status" value="1"/>
</dbReference>
<protein>
    <recommendedName>
        <fullName evidence="3">RNA 3'-terminal phosphate cyclase</fullName>
        <ecNumber evidence="2">6.5.1.4</ecNumber>
    </recommendedName>
</protein>
<evidence type="ECO:0000313" key="12">
    <source>
        <dbReference type="Proteomes" id="UP001162162"/>
    </source>
</evidence>